<dbReference type="InterPro" id="IPR050643">
    <property type="entry name" value="Periplasmic_pilus_chap"/>
</dbReference>
<dbReference type="AlphaFoldDB" id="A0A318IB29"/>
<accession>A0A318IB29</accession>
<evidence type="ECO:0000256" key="1">
    <source>
        <dbReference type="ARBA" id="ARBA00004418"/>
    </source>
</evidence>
<proteinExistence type="inferred from homology"/>
<evidence type="ECO:0000313" key="12">
    <source>
        <dbReference type="Proteomes" id="UP000247755"/>
    </source>
</evidence>
<dbReference type="Gene3D" id="2.60.40.10">
    <property type="entry name" value="Immunoglobulins"/>
    <property type="match status" value="2"/>
</dbReference>
<dbReference type="SUPFAM" id="SSF49354">
    <property type="entry name" value="PapD-like"/>
    <property type="match status" value="1"/>
</dbReference>
<evidence type="ECO:0000256" key="4">
    <source>
        <dbReference type="ARBA" id="ARBA00022729"/>
    </source>
</evidence>
<dbReference type="InterPro" id="IPR016148">
    <property type="entry name" value="Pili_assmbl_chaperone_C"/>
</dbReference>
<evidence type="ECO:0000256" key="7">
    <source>
        <dbReference type="ARBA" id="ARBA00023319"/>
    </source>
</evidence>
<evidence type="ECO:0000256" key="6">
    <source>
        <dbReference type="ARBA" id="ARBA00023186"/>
    </source>
</evidence>
<dbReference type="Pfam" id="PF02753">
    <property type="entry name" value="PapD_C"/>
    <property type="match status" value="1"/>
</dbReference>
<dbReference type="InterPro" id="IPR018046">
    <property type="entry name" value="Pili_assmbl_chaperone_CS"/>
</dbReference>
<dbReference type="InterPro" id="IPR008962">
    <property type="entry name" value="PapD-like_sf"/>
</dbReference>
<feature type="domain" description="Pili assembly chaperone N-terminal" evidence="9">
    <location>
        <begin position="30"/>
        <end position="152"/>
    </location>
</feature>
<evidence type="ECO:0000313" key="11">
    <source>
        <dbReference type="EMBL" id="PXX29239.1"/>
    </source>
</evidence>
<sequence>MYSLLSFLFRRLPICVCVVLACTVQHGIAGVIISGTRLVYPAGDREITAKIDNVGTDPALVQAWLDDGDPRSRPGTAKVPFVLMPPIFRVDPGKGQTLRIVYTGDPLPQDRESVFWLNVLDIPPKTADQPSTTMLQLAFRSRIKVFFRPAGLDADGAVEAAKGVKWSLAPAPDGGKGHLLRATNSSPFNVTVLSAQVVHDGRTYTIDDGAMIAPAADRLFALNMPLPSLPAGTKLDYSTINDFGTDVKWPAVLEATP</sequence>
<dbReference type="PANTHER" id="PTHR30251:SF2">
    <property type="entry name" value="FIMBRIAL CHAPERONE YADV-RELATED"/>
    <property type="match status" value="1"/>
</dbReference>
<evidence type="ECO:0000259" key="10">
    <source>
        <dbReference type="Pfam" id="PF02753"/>
    </source>
</evidence>
<keyword evidence="3" id="KW-1029">Fimbrium biogenesis</keyword>
<dbReference type="Proteomes" id="UP000247755">
    <property type="component" value="Unassembled WGS sequence"/>
</dbReference>
<evidence type="ECO:0000259" key="9">
    <source>
        <dbReference type="Pfam" id="PF00345"/>
    </source>
</evidence>
<dbReference type="InterPro" id="IPR001829">
    <property type="entry name" value="Pili_assmbl_chaperone_bac"/>
</dbReference>
<evidence type="ECO:0000256" key="3">
    <source>
        <dbReference type="ARBA" id="ARBA00022558"/>
    </source>
</evidence>
<dbReference type="EMBL" id="QJJY01000017">
    <property type="protein sequence ID" value="PXX29239.1"/>
    <property type="molecule type" value="Genomic_DNA"/>
</dbReference>
<name>A0A318IB29_BURPY</name>
<feature type="domain" description="Pili assembly chaperone C-terminal" evidence="10">
    <location>
        <begin position="183"/>
        <end position="246"/>
    </location>
</feature>
<evidence type="ECO:0000256" key="8">
    <source>
        <dbReference type="RuleBase" id="RU003918"/>
    </source>
</evidence>
<dbReference type="SUPFAM" id="SSF49584">
    <property type="entry name" value="Periplasmic chaperone C-domain"/>
    <property type="match status" value="1"/>
</dbReference>
<comment type="caution">
    <text evidence="11">The sequence shown here is derived from an EMBL/GenBank/DDBJ whole genome shotgun (WGS) entry which is preliminary data.</text>
</comment>
<dbReference type="Pfam" id="PF00345">
    <property type="entry name" value="PapD_N"/>
    <property type="match status" value="1"/>
</dbReference>
<dbReference type="InterPro" id="IPR016147">
    <property type="entry name" value="Pili_assmbl_chaperone_N"/>
</dbReference>
<keyword evidence="4" id="KW-0732">Signal</keyword>
<dbReference type="FunFam" id="2.60.40.10:FF:000458">
    <property type="entry name" value="Molecular chaperone FimC"/>
    <property type="match status" value="1"/>
</dbReference>
<reference evidence="11 12" key="1">
    <citation type="submission" date="2018-05" db="EMBL/GenBank/DDBJ databases">
        <title>Comparative genomics of bacterial root endophytes of switchgrass collected from native prairies over two seasons.</title>
        <authorList>
            <person name="Tang Y."/>
        </authorList>
    </citation>
    <scope>NUCLEOTIDE SEQUENCE [LARGE SCALE GENOMIC DNA]</scope>
    <source>
        <strain evidence="11 12">NFIX32</strain>
    </source>
</reference>
<keyword evidence="6 8" id="KW-0143">Chaperone</keyword>
<organism evidence="11 12">
    <name type="scientific">Burkholderia pyrrocinia</name>
    <name type="common">Pseudomonas pyrrocinia</name>
    <dbReference type="NCBI Taxonomy" id="60550"/>
    <lineage>
        <taxon>Bacteria</taxon>
        <taxon>Pseudomonadati</taxon>
        <taxon>Pseudomonadota</taxon>
        <taxon>Betaproteobacteria</taxon>
        <taxon>Burkholderiales</taxon>
        <taxon>Burkholderiaceae</taxon>
        <taxon>Burkholderia</taxon>
        <taxon>Burkholderia cepacia complex</taxon>
    </lineage>
</organism>
<evidence type="ECO:0000256" key="5">
    <source>
        <dbReference type="ARBA" id="ARBA00022764"/>
    </source>
</evidence>
<dbReference type="RefSeq" id="WP_072442567.1">
    <property type="nucleotide sequence ID" value="NZ_QJJY01000017.1"/>
</dbReference>
<keyword evidence="7" id="KW-0393">Immunoglobulin domain</keyword>
<protein>
    <submittedName>
        <fullName evidence="11">Chaperone protein EcpD</fullName>
    </submittedName>
</protein>
<evidence type="ECO:0000256" key="2">
    <source>
        <dbReference type="ARBA" id="ARBA00007399"/>
    </source>
</evidence>
<dbReference type="GO" id="GO:0030288">
    <property type="term" value="C:outer membrane-bounded periplasmic space"/>
    <property type="evidence" value="ECO:0007669"/>
    <property type="project" value="InterPro"/>
</dbReference>
<comment type="subcellular location">
    <subcellularLocation>
        <location evidence="1 8">Periplasm</location>
    </subcellularLocation>
</comment>
<dbReference type="InterPro" id="IPR013783">
    <property type="entry name" value="Ig-like_fold"/>
</dbReference>
<dbReference type="PROSITE" id="PS00635">
    <property type="entry name" value="PILI_CHAPERONE"/>
    <property type="match status" value="1"/>
</dbReference>
<dbReference type="PANTHER" id="PTHR30251">
    <property type="entry name" value="PILUS ASSEMBLY CHAPERONE"/>
    <property type="match status" value="1"/>
</dbReference>
<keyword evidence="5" id="KW-0574">Periplasm</keyword>
<gene>
    <name evidence="11" type="ORF">NA66_101727</name>
</gene>
<dbReference type="InterPro" id="IPR036316">
    <property type="entry name" value="Pili_assmbl_chap_C_dom_sf"/>
</dbReference>
<dbReference type="PRINTS" id="PR00969">
    <property type="entry name" value="CHAPERONPILI"/>
</dbReference>
<comment type="similarity">
    <text evidence="2 8">Belongs to the periplasmic pilus chaperone family.</text>
</comment>
<dbReference type="GO" id="GO:0071555">
    <property type="term" value="P:cell wall organization"/>
    <property type="evidence" value="ECO:0007669"/>
    <property type="project" value="InterPro"/>
</dbReference>